<name>A0A0H2RNT7_9AGAM</name>
<accession>A0A0H2RNT7</accession>
<protein>
    <submittedName>
        <fullName evidence="2">Uncharacterized protein</fullName>
    </submittedName>
</protein>
<dbReference type="EMBL" id="KQ085958">
    <property type="protein sequence ID" value="KLO13519.1"/>
    <property type="molecule type" value="Genomic_DNA"/>
</dbReference>
<keyword evidence="3" id="KW-1185">Reference proteome</keyword>
<feature type="transmembrane region" description="Helical" evidence="1">
    <location>
        <begin position="171"/>
        <end position="189"/>
    </location>
</feature>
<evidence type="ECO:0000256" key="1">
    <source>
        <dbReference type="SAM" id="Phobius"/>
    </source>
</evidence>
<keyword evidence="1" id="KW-1133">Transmembrane helix</keyword>
<evidence type="ECO:0000313" key="2">
    <source>
        <dbReference type="EMBL" id="KLO13519.1"/>
    </source>
</evidence>
<feature type="transmembrane region" description="Helical" evidence="1">
    <location>
        <begin position="104"/>
        <end position="127"/>
    </location>
</feature>
<reference evidence="2 3" key="1">
    <citation type="submission" date="2015-04" db="EMBL/GenBank/DDBJ databases">
        <title>Complete genome sequence of Schizopora paradoxa KUC8140, a cosmopolitan wood degrader in East Asia.</title>
        <authorList>
            <consortium name="DOE Joint Genome Institute"/>
            <person name="Min B."/>
            <person name="Park H."/>
            <person name="Jang Y."/>
            <person name="Kim J.-J."/>
            <person name="Kim K.H."/>
            <person name="Pangilinan J."/>
            <person name="Lipzen A."/>
            <person name="Riley R."/>
            <person name="Grigoriev I.V."/>
            <person name="Spatafora J.W."/>
            <person name="Choi I.-G."/>
        </authorList>
    </citation>
    <scope>NUCLEOTIDE SEQUENCE [LARGE SCALE GENOMIC DNA]</scope>
    <source>
        <strain evidence="2 3">KUC8140</strain>
    </source>
</reference>
<organism evidence="2 3">
    <name type="scientific">Schizopora paradoxa</name>
    <dbReference type="NCBI Taxonomy" id="27342"/>
    <lineage>
        <taxon>Eukaryota</taxon>
        <taxon>Fungi</taxon>
        <taxon>Dikarya</taxon>
        <taxon>Basidiomycota</taxon>
        <taxon>Agaricomycotina</taxon>
        <taxon>Agaricomycetes</taxon>
        <taxon>Hymenochaetales</taxon>
        <taxon>Schizoporaceae</taxon>
        <taxon>Schizopora</taxon>
    </lineage>
</organism>
<keyword evidence="1" id="KW-0812">Transmembrane</keyword>
<dbReference type="InParanoid" id="A0A0H2RNT7"/>
<feature type="transmembrane region" description="Helical" evidence="1">
    <location>
        <begin position="148"/>
        <end position="165"/>
    </location>
</feature>
<evidence type="ECO:0000313" key="3">
    <source>
        <dbReference type="Proteomes" id="UP000053477"/>
    </source>
</evidence>
<dbReference type="Proteomes" id="UP000053477">
    <property type="component" value="Unassembled WGS sequence"/>
</dbReference>
<proteinExistence type="predicted"/>
<keyword evidence="1" id="KW-0472">Membrane</keyword>
<gene>
    <name evidence="2" type="ORF">SCHPADRAFT_358528</name>
</gene>
<dbReference type="AlphaFoldDB" id="A0A0H2RNT7"/>
<sequence length="259" mass="29363">MALSLFCTTTYYIYTLKSEPWSAVWTLVRRGRAHPNCHDTRRSCLGTYAGLPIPIPIPRIPSIRRSLLTARGYRGVGLYILPEQLYGVDIWFIHLPPRNRRVKLWLDFLFIAIFDCHIVALPLCKAYQQWKSGLTKHRLVTTIYRDGIGYFIVLFLASTTNVTLLNVESNSIYFDFFILFQRIMCAILASRIVTNVRKAATPVVDIDIDSTGDGHITFGRRYTTGGSLSALTITTVTHKHVEAGGIEMNWSHDGGKIRP</sequence>